<evidence type="ECO:0000313" key="9">
    <source>
        <dbReference type="Proteomes" id="UP000177027"/>
    </source>
</evidence>
<evidence type="ECO:0000256" key="2">
    <source>
        <dbReference type="ARBA" id="ARBA00022618"/>
    </source>
</evidence>
<keyword evidence="2" id="KW-0132">Cell division</keyword>
<organism evidence="8 9">
    <name type="scientific">Candidatus Roizmanbacteria bacterium RIFCSPHIGHO2_02_FULL_40_9</name>
    <dbReference type="NCBI Taxonomy" id="1802042"/>
    <lineage>
        <taxon>Bacteria</taxon>
        <taxon>Candidatus Roizmaniibacteriota</taxon>
    </lineage>
</organism>
<comment type="caution">
    <text evidence="8">The sequence shown here is derived from an EMBL/GenBank/DDBJ whole genome shotgun (WGS) entry which is preliminary data.</text>
</comment>
<evidence type="ECO:0000259" key="7">
    <source>
        <dbReference type="Pfam" id="PF08478"/>
    </source>
</evidence>
<keyword evidence="3 6" id="KW-0812">Transmembrane</keyword>
<evidence type="ECO:0000256" key="4">
    <source>
        <dbReference type="ARBA" id="ARBA00022989"/>
    </source>
</evidence>
<feature type="transmembrane region" description="Helical" evidence="6">
    <location>
        <begin position="12"/>
        <end position="32"/>
    </location>
</feature>
<reference evidence="8 9" key="1">
    <citation type="journal article" date="2016" name="Nat. Commun.">
        <title>Thousands of microbial genomes shed light on interconnected biogeochemical processes in an aquifer system.</title>
        <authorList>
            <person name="Anantharaman K."/>
            <person name="Brown C.T."/>
            <person name="Hug L.A."/>
            <person name="Sharon I."/>
            <person name="Castelle C.J."/>
            <person name="Probst A.J."/>
            <person name="Thomas B.C."/>
            <person name="Singh A."/>
            <person name="Wilkins M.J."/>
            <person name="Karaoz U."/>
            <person name="Brodie E.L."/>
            <person name="Williams K.H."/>
            <person name="Hubbard S.S."/>
            <person name="Banfield J.F."/>
        </authorList>
    </citation>
    <scope>NUCLEOTIDE SEQUENCE [LARGE SCALE GENOMIC DNA]</scope>
</reference>
<evidence type="ECO:0000256" key="3">
    <source>
        <dbReference type="ARBA" id="ARBA00022692"/>
    </source>
</evidence>
<dbReference type="Pfam" id="PF08478">
    <property type="entry name" value="POTRA_1"/>
    <property type="match status" value="1"/>
</dbReference>
<feature type="domain" description="POTRA" evidence="7">
    <location>
        <begin position="51"/>
        <end position="92"/>
    </location>
</feature>
<name>A0A1F7HC90_9BACT</name>
<keyword evidence="6" id="KW-0472">Membrane</keyword>
<dbReference type="AlphaFoldDB" id="A0A1F7HC90"/>
<sequence length="238" mass="27662">MKKRKLFFSYKIFLGLIVSMLLAGGLLLLFRIDKIEVVGPRTDLKGIAYLNKKFIFLVNIDKAKDYIMSNNPDIKNVDIVKVYPRTLRLRIEKSNILAGIKSVDGIIYISEESRVASKVFNQKNNAAQLQYPLIKSSHQYFLNQFSIGSEVELEEIKYTLFFLKQVEQELTYKVESVDIVNENMIVLHTDGLDLVFTVDRDKLMQFEELKFIIRKLGPRIDGIKKIDVRFEKPLLTYI</sequence>
<protein>
    <recommendedName>
        <fullName evidence="7">POTRA domain-containing protein</fullName>
    </recommendedName>
</protein>
<gene>
    <name evidence="8" type="ORF">A3D06_02335</name>
</gene>
<dbReference type="InterPro" id="IPR013685">
    <property type="entry name" value="POTRA_FtsQ_type"/>
</dbReference>
<evidence type="ECO:0000256" key="6">
    <source>
        <dbReference type="SAM" id="Phobius"/>
    </source>
</evidence>
<proteinExistence type="predicted"/>
<keyword evidence="5" id="KW-0131">Cell cycle</keyword>
<keyword evidence="4 6" id="KW-1133">Transmembrane helix</keyword>
<dbReference type="Proteomes" id="UP000177027">
    <property type="component" value="Unassembled WGS sequence"/>
</dbReference>
<evidence type="ECO:0000313" key="8">
    <source>
        <dbReference type="EMBL" id="OGK28879.1"/>
    </source>
</evidence>
<dbReference type="EMBL" id="MFZS01000022">
    <property type="protein sequence ID" value="OGK28879.1"/>
    <property type="molecule type" value="Genomic_DNA"/>
</dbReference>
<evidence type="ECO:0000256" key="5">
    <source>
        <dbReference type="ARBA" id="ARBA00023306"/>
    </source>
</evidence>
<keyword evidence="1" id="KW-1003">Cell membrane</keyword>
<evidence type="ECO:0000256" key="1">
    <source>
        <dbReference type="ARBA" id="ARBA00022475"/>
    </source>
</evidence>
<accession>A0A1F7HC90</accession>